<dbReference type="PANTHER" id="PTHR11673">
    <property type="entry name" value="TRANSLATION INITIATION FACTOR 5A FAMILY MEMBER"/>
    <property type="match status" value="1"/>
</dbReference>
<sequence length="480" mass="54405">MHSEGLEGPKDNAMPLWIFAGGIDKALDEAEAVPTPSDNHVQRKQVLGVGYDGSRQKSTLAGVIDSRPNHIRPNAFEKGYLRTVNLDFDARVPIPFSVFPSSYRSDAVSETTHTRVEGEVNLTGASRVEREDTGYEGQLPPRTHQDVDIHIHSDRRYHEEYPRTRYPEVELSRERQVVISPMAVLDITEREYRQRTDPNYQVEYAPRPTVVREVDPSFNNRQFEQIDTSGAPSHISEVNYASKSSERIYRDVNVDRRTVIEESPRKMGYYDDDGNYHSFRRGVERAADRILHGGHHHDRKDEVVMSDERGPTRVRDGVRESVRVVQPRGGHPPETITIPCHFIRVGDLLILQGRPCQVIRVSVSPQTGQHRYLGVDLFTRQLHEESSFISHPTSSVVVQSMLGPVYKTYRILDIREDGRIVAMTETGDVKQGLPVVDQGNLFNRISDAFSDGRGSIRALVINDGGRELVVDYKVIHGSRL</sequence>
<keyword evidence="3" id="KW-1185">Reference proteome</keyword>
<dbReference type="CDD" id="cd04469">
    <property type="entry name" value="S1_Hex1"/>
    <property type="match status" value="1"/>
</dbReference>
<dbReference type="GeneID" id="8510530"/>
<dbReference type="SUPFAM" id="SSF50249">
    <property type="entry name" value="Nucleic acid-binding proteins"/>
    <property type="match status" value="1"/>
</dbReference>
<dbReference type="InterPro" id="IPR014722">
    <property type="entry name" value="Rib_uL2_dom2"/>
</dbReference>
<dbReference type="InterPro" id="IPR048670">
    <property type="entry name" value="IF5A-like_N"/>
</dbReference>
<dbReference type="VEuPathDB" id="FungiDB:BDBG_01182"/>
<feature type="domain" description="Translation initiation factor 5A-like N-terminal" evidence="1">
    <location>
        <begin position="334"/>
        <end position="387"/>
    </location>
</feature>
<dbReference type="GO" id="GO:0045901">
    <property type="term" value="P:positive regulation of translational elongation"/>
    <property type="evidence" value="ECO:0007669"/>
    <property type="project" value="InterPro"/>
</dbReference>
<name>A0A179UBI9_BLAGS</name>
<dbReference type="GO" id="GO:0003723">
    <property type="term" value="F:RNA binding"/>
    <property type="evidence" value="ECO:0007669"/>
    <property type="project" value="InterPro"/>
</dbReference>
<accession>A0A179UBI9</accession>
<protein>
    <submittedName>
        <fullName evidence="2">Woronin body major protein</fullName>
    </submittedName>
</protein>
<organism evidence="2 3">
    <name type="scientific">Blastomyces gilchristii (strain SLH14081)</name>
    <name type="common">Blastomyces dermatitidis</name>
    <dbReference type="NCBI Taxonomy" id="559298"/>
    <lineage>
        <taxon>Eukaryota</taxon>
        <taxon>Fungi</taxon>
        <taxon>Dikarya</taxon>
        <taxon>Ascomycota</taxon>
        <taxon>Pezizomycotina</taxon>
        <taxon>Eurotiomycetes</taxon>
        <taxon>Eurotiomycetidae</taxon>
        <taxon>Onygenales</taxon>
        <taxon>Ajellomycetaceae</taxon>
        <taxon>Blastomyces</taxon>
    </lineage>
</organism>
<proteinExistence type="predicted"/>
<dbReference type="InterPro" id="IPR037318">
    <property type="entry name" value="Hex1_S1"/>
</dbReference>
<dbReference type="OrthoDB" id="9975114at2759"/>
<dbReference type="GO" id="GO:0003746">
    <property type="term" value="F:translation elongation factor activity"/>
    <property type="evidence" value="ECO:0007669"/>
    <property type="project" value="InterPro"/>
</dbReference>
<dbReference type="Pfam" id="PF21485">
    <property type="entry name" value="IF5A-like_N"/>
    <property type="match status" value="1"/>
</dbReference>
<evidence type="ECO:0000313" key="2">
    <source>
        <dbReference type="EMBL" id="OAT04668.1"/>
    </source>
</evidence>
<dbReference type="InterPro" id="IPR001884">
    <property type="entry name" value="IF5A-like"/>
</dbReference>
<reference evidence="3" key="1">
    <citation type="journal article" date="2015" name="PLoS Genet.">
        <title>The dynamic genome and transcriptome of the human fungal pathogen Blastomyces and close relative Emmonsia.</title>
        <authorList>
            <person name="Munoz J.F."/>
            <person name="Gauthier G.M."/>
            <person name="Desjardins C.A."/>
            <person name="Gallo J.E."/>
            <person name="Holder J."/>
            <person name="Sullivan T.D."/>
            <person name="Marty A.J."/>
            <person name="Carmen J.C."/>
            <person name="Chen Z."/>
            <person name="Ding L."/>
            <person name="Gujja S."/>
            <person name="Magrini V."/>
            <person name="Misas E."/>
            <person name="Mitreva M."/>
            <person name="Priest M."/>
            <person name="Saif S."/>
            <person name="Whiston E.A."/>
            <person name="Young S."/>
            <person name="Zeng Q."/>
            <person name="Goldman W.E."/>
            <person name="Mardis E.R."/>
            <person name="Taylor J.W."/>
            <person name="McEwen J.G."/>
            <person name="Clay O.K."/>
            <person name="Klein B.S."/>
            <person name="Cuomo C.A."/>
        </authorList>
    </citation>
    <scope>NUCLEOTIDE SEQUENCE [LARGE SCALE GENOMIC DNA]</scope>
    <source>
        <strain evidence="3">SLH14081</strain>
    </source>
</reference>
<dbReference type="Proteomes" id="UP000002038">
    <property type="component" value="Unassembled WGS sequence"/>
</dbReference>
<evidence type="ECO:0000259" key="1">
    <source>
        <dbReference type="Pfam" id="PF21485"/>
    </source>
</evidence>
<dbReference type="RefSeq" id="XP_031576313.1">
    <property type="nucleotide sequence ID" value="XM_031720225.1"/>
</dbReference>
<evidence type="ECO:0000313" key="3">
    <source>
        <dbReference type="Proteomes" id="UP000002038"/>
    </source>
</evidence>
<dbReference type="GO" id="GO:0043022">
    <property type="term" value="F:ribosome binding"/>
    <property type="evidence" value="ECO:0007669"/>
    <property type="project" value="InterPro"/>
</dbReference>
<dbReference type="Gene3D" id="2.30.30.30">
    <property type="match status" value="1"/>
</dbReference>
<dbReference type="KEGG" id="bgh:BDBG_01182"/>
<dbReference type="Gene3D" id="2.40.50.140">
    <property type="entry name" value="Nucleic acid-binding proteins"/>
    <property type="match status" value="1"/>
</dbReference>
<dbReference type="SUPFAM" id="SSF50104">
    <property type="entry name" value="Translation proteins SH3-like domain"/>
    <property type="match status" value="1"/>
</dbReference>
<dbReference type="STRING" id="559298.A0A179UBI9"/>
<gene>
    <name evidence="2" type="ORF">BDBG_01182</name>
</gene>
<dbReference type="EMBL" id="GG657449">
    <property type="protein sequence ID" value="OAT04668.1"/>
    <property type="molecule type" value="Genomic_DNA"/>
</dbReference>
<dbReference type="InterPro" id="IPR012340">
    <property type="entry name" value="NA-bd_OB-fold"/>
</dbReference>
<dbReference type="InterPro" id="IPR008991">
    <property type="entry name" value="Translation_prot_SH3-like_sf"/>
</dbReference>
<dbReference type="AlphaFoldDB" id="A0A179UBI9"/>